<evidence type="ECO:0000313" key="1">
    <source>
        <dbReference type="EMBL" id="VDP80337.1"/>
    </source>
</evidence>
<dbReference type="AlphaFoldDB" id="A0A183PZ41"/>
<keyword evidence="2" id="KW-1185">Reference proteome</keyword>
<name>A0A183PZ41_9TREM</name>
<dbReference type="STRING" id="31246.A0A183PZ41"/>
<proteinExistence type="predicted"/>
<dbReference type="Proteomes" id="UP000269396">
    <property type="component" value="Unassembled WGS sequence"/>
</dbReference>
<evidence type="ECO:0000313" key="2">
    <source>
        <dbReference type="Proteomes" id="UP000269396"/>
    </source>
</evidence>
<protein>
    <submittedName>
        <fullName evidence="1">Uncharacterized protein</fullName>
    </submittedName>
</protein>
<sequence length="75" mass="8548">MQRFNTAFLQDTDKLNEFKITLNNRLQALQEKKGNLSKYENYKGITLPSVPGEVFSSVAELEKDAVDAQLRDQQA</sequence>
<organism evidence="1 2">
    <name type="scientific">Schistosoma mattheei</name>
    <dbReference type="NCBI Taxonomy" id="31246"/>
    <lineage>
        <taxon>Eukaryota</taxon>
        <taxon>Metazoa</taxon>
        <taxon>Spiralia</taxon>
        <taxon>Lophotrochozoa</taxon>
        <taxon>Platyhelminthes</taxon>
        <taxon>Trematoda</taxon>
        <taxon>Digenea</taxon>
        <taxon>Strigeidida</taxon>
        <taxon>Schistosomatoidea</taxon>
        <taxon>Schistosomatidae</taxon>
        <taxon>Schistosoma</taxon>
    </lineage>
</organism>
<dbReference type="EMBL" id="UZAL01042684">
    <property type="protein sequence ID" value="VDP80337.1"/>
    <property type="molecule type" value="Genomic_DNA"/>
</dbReference>
<reference evidence="1 2" key="1">
    <citation type="submission" date="2018-11" db="EMBL/GenBank/DDBJ databases">
        <authorList>
            <consortium name="Pathogen Informatics"/>
        </authorList>
    </citation>
    <scope>NUCLEOTIDE SEQUENCE [LARGE SCALE GENOMIC DNA]</scope>
    <source>
        <strain>Denwood</strain>
        <strain evidence="2">Zambia</strain>
    </source>
</reference>
<accession>A0A183PZ41</accession>
<gene>
    <name evidence="1" type="ORF">SMTD_LOCUS19627</name>
</gene>